<evidence type="ECO:0000256" key="1">
    <source>
        <dbReference type="ARBA" id="ARBA00023002"/>
    </source>
</evidence>
<dbReference type="SUPFAM" id="SSF48613">
    <property type="entry name" value="Heme oxygenase-like"/>
    <property type="match status" value="1"/>
</dbReference>
<name>T1BQP1_9ZZZZ</name>
<accession>T1BQP1</accession>
<dbReference type="PANTHER" id="PTHR40279:SF3">
    <property type="entry name" value="4-AMINOBENZOATE SYNTHASE"/>
    <property type="match status" value="1"/>
</dbReference>
<reference evidence="2" key="2">
    <citation type="journal article" date="2014" name="ISME J.">
        <title>Microbial stratification in low pH oxic and suboxic macroscopic growths along an acid mine drainage.</title>
        <authorList>
            <person name="Mendez-Garcia C."/>
            <person name="Mesa V."/>
            <person name="Sprenger R.R."/>
            <person name="Richter M."/>
            <person name="Diez M.S."/>
            <person name="Solano J."/>
            <person name="Bargiela R."/>
            <person name="Golyshina O.V."/>
            <person name="Manteca A."/>
            <person name="Ramos J.L."/>
            <person name="Gallego J.R."/>
            <person name="Llorente I."/>
            <person name="Martins Dos Santos V.A."/>
            <person name="Jensen O.N."/>
            <person name="Pelaez A.I."/>
            <person name="Sanchez J."/>
            <person name="Ferrer M."/>
        </authorList>
    </citation>
    <scope>NUCLEOTIDE SEQUENCE</scope>
</reference>
<dbReference type="AlphaFoldDB" id="T1BQP1"/>
<dbReference type="GO" id="GO:0016491">
    <property type="term" value="F:oxidoreductase activity"/>
    <property type="evidence" value="ECO:0007669"/>
    <property type="project" value="UniProtKB-KW"/>
</dbReference>
<gene>
    <name evidence="2" type="ORF">B1B_03976</name>
</gene>
<dbReference type="InterPro" id="IPR016084">
    <property type="entry name" value="Haem_Oase-like_multi-hlx"/>
</dbReference>
<sequence length="124" mass="14591">MVGIRDLDREIRARHLLKHPFYVAWSRGEIAPSVLRSYAGQYYHFESRFPRYVAETYAHLERPQDRRVLLENLMDEEGRDPTHPELWLDFAQAIGSTRRMVQRTPIAPQTGALLATYERLTHRG</sequence>
<feature type="non-terminal residue" evidence="2">
    <location>
        <position position="124"/>
    </location>
</feature>
<dbReference type="EMBL" id="AUZY01002477">
    <property type="protein sequence ID" value="EQD72167.1"/>
    <property type="molecule type" value="Genomic_DNA"/>
</dbReference>
<dbReference type="InterPro" id="IPR039068">
    <property type="entry name" value="PqqC-like"/>
</dbReference>
<comment type="caution">
    <text evidence="2">The sequence shown here is derived from an EMBL/GenBank/DDBJ whole genome shotgun (WGS) entry which is preliminary data.</text>
</comment>
<reference evidence="2" key="1">
    <citation type="submission" date="2013-08" db="EMBL/GenBank/DDBJ databases">
        <authorList>
            <person name="Mendez C."/>
            <person name="Richter M."/>
            <person name="Ferrer M."/>
            <person name="Sanchez J."/>
        </authorList>
    </citation>
    <scope>NUCLEOTIDE SEQUENCE</scope>
</reference>
<dbReference type="Pfam" id="PF14518">
    <property type="entry name" value="Haem_oxygenas_2"/>
    <property type="match status" value="1"/>
</dbReference>
<dbReference type="Gene3D" id="1.20.910.10">
    <property type="entry name" value="Heme oxygenase-like"/>
    <property type="match status" value="1"/>
</dbReference>
<dbReference type="PANTHER" id="PTHR40279">
    <property type="entry name" value="PQQC-LIKE PROTEIN"/>
    <property type="match status" value="1"/>
</dbReference>
<protein>
    <submittedName>
        <fullName evidence="2">Coenzyme PQQ synthesis protein C family protein</fullName>
    </submittedName>
</protein>
<keyword evidence="1" id="KW-0560">Oxidoreductase</keyword>
<organism evidence="2">
    <name type="scientific">mine drainage metagenome</name>
    <dbReference type="NCBI Taxonomy" id="410659"/>
    <lineage>
        <taxon>unclassified sequences</taxon>
        <taxon>metagenomes</taxon>
        <taxon>ecological metagenomes</taxon>
    </lineage>
</organism>
<evidence type="ECO:0000313" key="2">
    <source>
        <dbReference type="EMBL" id="EQD72167.1"/>
    </source>
</evidence>
<proteinExistence type="predicted"/>